<dbReference type="GO" id="GO:0005524">
    <property type="term" value="F:ATP binding"/>
    <property type="evidence" value="ECO:0007669"/>
    <property type="project" value="TreeGrafter"/>
</dbReference>
<dbReference type="InterPro" id="IPR027417">
    <property type="entry name" value="P-loop_NTPase"/>
</dbReference>
<dbReference type="Gene3D" id="3.40.50.300">
    <property type="entry name" value="P-loop containing nucleotide triphosphate hydrolases"/>
    <property type="match status" value="1"/>
</dbReference>
<accession>A0A098E9I8</accession>
<dbReference type="InterPro" id="IPR014433">
    <property type="entry name" value="CooC"/>
</dbReference>
<protein>
    <recommendedName>
        <fullName evidence="1">CobQ/CobB/MinD/ParA nucleotide binding domain-containing protein</fullName>
    </recommendedName>
</protein>
<dbReference type="EMBL" id="CCXY01000069">
    <property type="protein sequence ID" value="CEG11675.1"/>
    <property type="molecule type" value="Genomic_DNA"/>
</dbReference>
<gene>
    <name evidence="2" type="ORF">MSIBF_A1600006</name>
</gene>
<proteinExistence type="predicted"/>
<dbReference type="GO" id="GO:0009898">
    <property type="term" value="C:cytoplasmic side of plasma membrane"/>
    <property type="evidence" value="ECO:0007669"/>
    <property type="project" value="TreeGrafter"/>
</dbReference>
<dbReference type="GO" id="GO:0051782">
    <property type="term" value="P:negative regulation of cell division"/>
    <property type="evidence" value="ECO:0007669"/>
    <property type="project" value="TreeGrafter"/>
</dbReference>
<evidence type="ECO:0000313" key="2">
    <source>
        <dbReference type="EMBL" id="CEG11675.1"/>
    </source>
</evidence>
<sequence length="257" mass="28191">MLIVIAGKGGVGKTMVSALLVRCIAELKKDAKILAIDADPASNFADALGIKSLISIGEIIENFANAKQGKENNNKKFLDYLKDKISENTAHTEKFDFIEMGQGEGAGCYCSVNDVLRFVLEEKQKDYEYVVVDCAAGLEHLSRKTTTGADVLLIVTDLCEAGFRSAETIKKIAVNSGVKEDAMFLVINKVRIDSEKVKTGSEILNERIANTKILEICRIPYDENVAEYNTCAIPLINLQVSSKVYLKIKELAKFLTG</sequence>
<evidence type="ECO:0000259" key="1">
    <source>
        <dbReference type="Pfam" id="PF01656"/>
    </source>
</evidence>
<dbReference type="Pfam" id="PF01656">
    <property type="entry name" value="CbiA"/>
    <property type="match status" value="1"/>
</dbReference>
<dbReference type="AlphaFoldDB" id="A0A098E9I8"/>
<feature type="domain" description="CobQ/CobB/MinD/ParA nucleotide binding" evidence="1">
    <location>
        <begin position="3"/>
        <end position="228"/>
    </location>
</feature>
<reference evidence="2" key="1">
    <citation type="submission" date="2014-09" db="EMBL/GenBank/DDBJ databases">
        <authorList>
            <person name="Probst J Alexander"/>
        </authorList>
    </citation>
    <scope>NUCLEOTIDE SEQUENCE</scope>
</reference>
<dbReference type="GO" id="GO:0005829">
    <property type="term" value="C:cytosol"/>
    <property type="evidence" value="ECO:0007669"/>
    <property type="project" value="TreeGrafter"/>
</dbReference>
<dbReference type="InterPro" id="IPR050625">
    <property type="entry name" value="ParA/MinD_ATPase"/>
</dbReference>
<organism evidence="2">
    <name type="scientific">groundwater metagenome</name>
    <dbReference type="NCBI Taxonomy" id="717931"/>
    <lineage>
        <taxon>unclassified sequences</taxon>
        <taxon>metagenomes</taxon>
        <taxon>ecological metagenomes</taxon>
    </lineage>
</organism>
<dbReference type="PANTHER" id="PTHR43384:SF7">
    <property type="entry name" value="CARBON-MONOXIDE DEHYDROGENASE ACCESSORY PROTEIN"/>
    <property type="match status" value="1"/>
</dbReference>
<dbReference type="SUPFAM" id="SSF52540">
    <property type="entry name" value="P-loop containing nucleoside triphosphate hydrolases"/>
    <property type="match status" value="1"/>
</dbReference>
<dbReference type="PANTHER" id="PTHR43384">
    <property type="entry name" value="SEPTUM SITE-DETERMINING PROTEIN MIND HOMOLOG, CHLOROPLASTIC-RELATED"/>
    <property type="match status" value="1"/>
</dbReference>
<name>A0A098E9I8_9ZZZZ</name>
<dbReference type="GO" id="GO:0016887">
    <property type="term" value="F:ATP hydrolysis activity"/>
    <property type="evidence" value="ECO:0007669"/>
    <property type="project" value="TreeGrafter"/>
</dbReference>
<dbReference type="PIRSF" id="PIRSF005647">
    <property type="entry name" value="CooC"/>
    <property type="match status" value="1"/>
</dbReference>
<dbReference type="InterPro" id="IPR002586">
    <property type="entry name" value="CobQ/CobB/MinD/ParA_Nub-bd_dom"/>
</dbReference>